<name>A0A542ZQ15_9ACTN</name>
<proteinExistence type="predicted"/>
<keyword evidence="2" id="KW-1185">Reference proteome</keyword>
<evidence type="ECO:0000313" key="2">
    <source>
        <dbReference type="Proteomes" id="UP000316196"/>
    </source>
</evidence>
<dbReference type="Proteomes" id="UP000316196">
    <property type="component" value="Unassembled WGS sequence"/>
</dbReference>
<organism evidence="1 2">
    <name type="scientific">Propioniferax innocua</name>
    <dbReference type="NCBI Taxonomy" id="1753"/>
    <lineage>
        <taxon>Bacteria</taxon>
        <taxon>Bacillati</taxon>
        <taxon>Actinomycetota</taxon>
        <taxon>Actinomycetes</taxon>
        <taxon>Propionibacteriales</taxon>
        <taxon>Propionibacteriaceae</taxon>
        <taxon>Propioniferax</taxon>
    </lineage>
</organism>
<gene>
    <name evidence="1" type="ORF">FB460_0209</name>
</gene>
<dbReference type="AlphaFoldDB" id="A0A542ZQ15"/>
<accession>A0A542ZQ15</accession>
<dbReference type="EMBL" id="VFOR01000001">
    <property type="protein sequence ID" value="TQL62434.1"/>
    <property type="molecule type" value="Genomic_DNA"/>
</dbReference>
<comment type="caution">
    <text evidence="1">The sequence shown here is derived from an EMBL/GenBank/DDBJ whole genome shotgun (WGS) entry which is preliminary data.</text>
</comment>
<evidence type="ECO:0000313" key="1">
    <source>
        <dbReference type="EMBL" id="TQL62434.1"/>
    </source>
</evidence>
<sequence length="191" mass="21240">MGHGRDRYSPGMSTGRIVFTDSPWPEGHSLERFRLTLRGDEQGNLRLHAHIVSAPYESAGSPVGALADASAWNRPETWLEAQCAILSSLQWGNRGFKLPSKTSTFEEHKLDGMVLTADPVKQVSLDNPLEDLAIGAWVLGNGMVGGHRITLTRVRPYVFDVHWTGSLRNSFLGEETFDHRFEVNAENVRLS</sequence>
<reference evidence="1 2" key="1">
    <citation type="submission" date="2019-06" db="EMBL/GenBank/DDBJ databases">
        <title>Sequencing the genomes of 1000 actinobacteria strains.</title>
        <authorList>
            <person name="Klenk H.-P."/>
        </authorList>
    </citation>
    <scope>NUCLEOTIDE SEQUENCE [LARGE SCALE GENOMIC DNA]</scope>
    <source>
        <strain evidence="1 2">DSM 8251</strain>
    </source>
</reference>
<protein>
    <submittedName>
        <fullName evidence="1">Uncharacterized protein</fullName>
    </submittedName>
</protein>